<feature type="compositionally biased region" description="Acidic residues" evidence="1">
    <location>
        <begin position="334"/>
        <end position="347"/>
    </location>
</feature>
<evidence type="ECO:0000313" key="3">
    <source>
        <dbReference type="EMBL" id="TPN88701.1"/>
    </source>
</evidence>
<name>A0A504JPM4_9FLAO</name>
<organism evidence="3 4">
    <name type="scientific">Aquimarina algicola</name>
    <dbReference type="NCBI Taxonomy" id="2589995"/>
    <lineage>
        <taxon>Bacteria</taxon>
        <taxon>Pseudomonadati</taxon>
        <taxon>Bacteroidota</taxon>
        <taxon>Flavobacteriia</taxon>
        <taxon>Flavobacteriales</taxon>
        <taxon>Flavobacteriaceae</taxon>
        <taxon>Aquimarina</taxon>
    </lineage>
</organism>
<accession>A0A504JPM4</accession>
<keyword evidence="4" id="KW-1185">Reference proteome</keyword>
<dbReference type="InterPro" id="IPR045670">
    <property type="entry name" value="DUF5916"/>
</dbReference>
<evidence type="ECO:0000259" key="2">
    <source>
        <dbReference type="Pfam" id="PF19313"/>
    </source>
</evidence>
<dbReference type="AlphaFoldDB" id="A0A504JPM4"/>
<dbReference type="Gene3D" id="2.60.40.1190">
    <property type="match status" value="1"/>
</dbReference>
<dbReference type="Proteomes" id="UP000315540">
    <property type="component" value="Unassembled WGS sequence"/>
</dbReference>
<evidence type="ECO:0000313" key="4">
    <source>
        <dbReference type="Proteomes" id="UP000315540"/>
    </source>
</evidence>
<dbReference type="CDD" id="cd09618">
    <property type="entry name" value="CBM9_like_2"/>
    <property type="match status" value="1"/>
</dbReference>
<dbReference type="OrthoDB" id="9786766at2"/>
<dbReference type="RefSeq" id="WP_140588449.1">
    <property type="nucleotide sequence ID" value="NZ_VFWZ01000001.1"/>
</dbReference>
<proteinExistence type="predicted"/>
<comment type="caution">
    <text evidence="3">The sequence shown here is derived from an EMBL/GenBank/DDBJ whole genome shotgun (WGS) entry which is preliminary data.</text>
</comment>
<feature type="domain" description="DUF5916" evidence="2">
    <location>
        <begin position="233"/>
        <end position="807"/>
    </location>
</feature>
<evidence type="ECO:0000256" key="1">
    <source>
        <dbReference type="SAM" id="MobiDB-lite"/>
    </source>
</evidence>
<sequence>MNQQLHSKIYFVILFFIYLICNGQEKKELTAHRIYTAPKIDGILDDEIWSQIKPSGDFTMWRPGNDGEVPNEIQSEVKMAYDDKAIYFAAYLYDNKPDDILRQFSQRDDIFVQADFFSIAINTYNDGVNETRFFITSAGTIGDARADLFNEDFSYNVVFDARSSIDEKGWYAEFKIPYNALRFPEVKVQDWSINFYRRLQGRNQTHTWNFINNSIGQQTQYNGLVRGVQDIDPPVRLTFFPFVQGLVSNPDEMTETDFSAGMDVKYGLSDSFTLDATLIPDFGQAAFDEVRLNLGPFEQTFGENRQFFTEGTELFNKGDIFFSRRVGGAPSTSVDDDDLNDNEEAEDEPSKVNLLNALKVSGRTKDNLGIGIFNAITEETKVTIRDTITNRSRTQVVEPLANYNILVFDQQFNQNSSVSLINTSVIREGSQFRDANVSALAWNLSNKVNSHRILGRAIASHINELDDNEGGFASDIDFENIKGNIRYGIGHSLANKTFDINDLGVNFRNNYNNFRANISYQIFEPKGIFNTYRFQFFARHRRLLDPSVQTQNSIGTDIFFVTKERFGFGIRGSFNSKTQDYFEPRIEGRFLTFNSSVGGRAFVSSDYRKKFAYDISAGTRQWFDDSQKIYRIEVSPRYRFSDKLLLIWRSEYFNRPKNFGYIDDNDVDVFLGQRDIVSLENSLSASYNFNSYKAIDLRFRNFWSTANYSDNVFFILNNDGSRSRIDYDTSEDNPNTNFNIWNIDLSFRWRFAPGSEATLLYRNQIFNEDELSTLNYTESLEKLFDQPIQHTLSLRVVYFLDINNLKRSSKG</sequence>
<reference evidence="3 4" key="1">
    <citation type="submission" date="2019-06" db="EMBL/GenBank/DDBJ databases">
        <authorList>
            <person name="Meng X."/>
        </authorList>
    </citation>
    <scope>NUCLEOTIDE SEQUENCE [LARGE SCALE GENOMIC DNA]</scope>
    <source>
        <strain evidence="3 4">M625</strain>
    </source>
</reference>
<gene>
    <name evidence="3" type="ORF">FHK87_00365</name>
</gene>
<dbReference type="Pfam" id="PF19313">
    <property type="entry name" value="DUF5916"/>
    <property type="match status" value="1"/>
</dbReference>
<dbReference type="EMBL" id="VFWZ01000001">
    <property type="protein sequence ID" value="TPN88701.1"/>
    <property type="molecule type" value="Genomic_DNA"/>
</dbReference>
<dbReference type="SUPFAM" id="SSF49344">
    <property type="entry name" value="CBD9-like"/>
    <property type="match status" value="1"/>
</dbReference>
<feature type="region of interest" description="Disordered" evidence="1">
    <location>
        <begin position="329"/>
        <end position="348"/>
    </location>
</feature>
<protein>
    <submittedName>
        <fullName evidence="3">Carbohydrate binding family 9 domain-containing protein</fullName>
    </submittedName>
</protein>